<reference evidence="3" key="1">
    <citation type="journal article" date="2019" name="Int. J. Syst. Evol. Microbiol.">
        <title>The Global Catalogue of Microorganisms (GCM) 10K type strain sequencing project: providing services to taxonomists for standard genome sequencing and annotation.</title>
        <authorList>
            <consortium name="The Broad Institute Genomics Platform"/>
            <consortium name="The Broad Institute Genome Sequencing Center for Infectious Disease"/>
            <person name="Wu L."/>
            <person name="Ma J."/>
        </authorList>
    </citation>
    <scope>NUCLEOTIDE SEQUENCE [LARGE SCALE GENOMIC DNA]</scope>
    <source>
        <strain evidence="3">KACC 11299</strain>
    </source>
</reference>
<keyword evidence="1" id="KW-1133">Transmembrane helix</keyword>
<protein>
    <recommendedName>
        <fullName evidence="4">DUF2157 domain-containing protein</fullName>
    </recommendedName>
</protein>
<organism evidence="2 3">
    <name type="scientific">Sporosarcina koreensis</name>
    <dbReference type="NCBI Taxonomy" id="334735"/>
    <lineage>
        <taxon>Bacteria</taxon>
        <taxon>Bacillati</taxon>
        <taxon>Bacillota</taxon>
        <taxon>Bacilli</taxon>
        <taxon>Bacillales</taxon>
        <taxon>Caryophanaceae</taxon>
        <taxon>Sporosarcina</taxon>
    </lineage>
</organism>
<evidence type="ECO:0000256" key="1">
    <source>
        <dbReference type="SAM" id="Phobius"/>
    </source>
</evidence>
<dbReference type="Proteomes" id="UP001596071">
    <property type="component" value="Unassembled WGS sequence"/>
</dbReference>
<feature type="transmembrane region" description="Helical" evidence="1">
    <location>
        <begin position="86"/>
        <end position="107"/>
    </location>
</feature>
<evidence type="ECO:0000313" key="2">
    <source>
        <dbReference type="EMBL" id="MFC5604062.1"/>
    </source>
</evidence>
<evidence type="ECO:0008006" key="4">
    <source>
        <dbReference type="Google" id="ProtNLM"/>
    </source>
</evidence>
<keyword evidence="1" id="KW-0472">Membrane</keyword>
<dbReference type="EMBL" id="JBHSNP010000026">
    <property type="protein sequence ID" value="MFC5604062.1"/>
    <property type="molecule type" value="Genomic_DNA"/>
</dbReference>
<dbReference type="RefSeq" id="WP_381445411.1">
    <property type="nucleotide sequence ID" value="NZ_JBHSNP010000026.1"/>
</dbReference>
<keyword evidence="3" id="KW-1185">Reference proteome</keyword>
<keyword evidence="1" id="KW-0812">Transmembrane</keyword>
<feature type="transmembrane region" description="Helical" evidence="1">
    <location>
        <begin position="114"/>
        <end position="133"/>
    </location>
</feature>
<feature type="transmembrane region" description="Helical" evidence="1">
    <location>
        <begin position="61"/>
        <end position="80"/>
    </location>
</feature>
<name>A0ABW0TYI9_9BACL</name>
<accession>A0ABW0TYI9</accession>
<comment type="caution">
    <text evidence="2">The sequence shown here is derived from an EMBL/GenBank/DDBJ whole genome shotgun (WGS) entry which is preliminary data.</text>
</comment>
<evidence type="ECO:0000313" key="3">
    <source>
        <dbReference type="Proteomes" id="UP001596071"/>
    </source>
</evidence>
<gene>
    <name evidence="2" type="ORF">ACFPTP_12610</name>
</gene>
<sequence>MNAQRKKIIMAEINYWKQNKLLPEHYCNFLITLYSQGDLEQEISATDAVLSKEKKKINTRVIFIQFLYILIAFAVLGMSLKLWTFFFTGKMMLLVGLLIMNCLLWLLAGRLLKLLYFTISGAAGLVLIVIFIMRTVI</sequence>
<proteinExistence type="predicted"/>